<gene>
    <name evidence="6" type="primary">nusB</name>
    <name evidence="8" type="ORF">HMPREF9432_00983</name>
</gene>
<evidence type="ECO:0000256" key="3">
    <source>
        <dbReference type="ARBA" id="ARBA00022884"/>
    </source>
</evidence>
<keyword evidence="5 6" id="KW-0804">Transcription</keyword>
<comment type="caution">
    <text evidence="8">The sequence shown here is derived from an EMBL/GenBank/DDBJ whole genome shotgun (WGS) entry which is preliminary data.</text>
</comment>
<comment type="similarity">
    <text evidence="1 6">Belongs to the NusB family.</text>
</comment>
<evidence type="ECO:0000313" key="9">
    <source>
        <dbReference type="Proteomes" id="UP000003175"/>
    </source>
</evidence>
<comment type="function">
    <text evidence="6">Involved in transcription antitermination. Required for transcription of ribosomal RNA (rRNA) genes. Binds specifically to the boxA antiterminator sequence of the ribosomal RNA (rrn) operons.</text>
</comment>
<keyword evidence="9" id="KW-1185">Reference proteome</keyword>
<dbReference type="RefSeq" id="WP_006694049.1">
    <property type="nucleotide sequence ID" value="NZ_JH376858.1"/>
</dbReference>
<organism evidence="8 9">
    <name type="scientific">Selenomonas noxia F0398</name>
    <dbReference type="NCBI Taxonomy" id="702437"/>
    <lineage>
        <taxon>Bacteria</taxon>
        <taxon>Bacillati</taxon>
        <taxon>Bacillota</taxon>
        <taxon>Negativicutes</taxon>
        <taxon>Selenomonadales</taxon>
        <taxon>Selenomonadaceae</taxon>
        <taxon>Selenomonas</taxon>
    </lineage>
</organism>
<dbReference type="InterPro" id="IPR035926">
    <property type="entry name" value="NusB-like_sf"/>
</dbReference>
<dbReference type="InterPro" id="IPR011605">
    <property type="entry name" value="NusB_fam"/>
</dbReference>
<evidence type="ECO:0000256" key="2">
    <source>
        <dbReference type="ARBA" id="ARBA00022814"/>
    </source>
</evidence>
<dbReference type="Pfam" id="PF01029">
    <property type="entry name" value="NusB"/>
    <property type="match status" value="1"/>
</dbReference>
<accession>A0ABP2MS96</accession>
<feature type="domain" description="NusB/RsmB/TIM44" evidence="7">
    <location>
        <begin position="5"/>
        <end position="134"/>
    </location>
</feature>
<reference evidence="8 9" key="1">
    <citation type="submission" date="2011-08" db="EMBL/GenBank/DDBJ databases">
        <title>The Genome Sequence of Selenomonas noxia F0398.</title>
        <authorList>
            <consortium name="The Broad Institute Genome Sequencing Platform"/>
            <person name="Earl A."/>
            <person name="Ward D."/>
            <person name="Feldgarden M."/>
            <person name="Gevers D."/>
            <person name="Izard J."/>
            <person name="Ganesan A."/>
            <person name="Blanton J.M."/>
            <person name="Baranova O.V."/>
            <person name="Tanner A.C."/>
            <person name="Dewhirst F.E."/>
            <person name="Young S.K."/>
            <person name="Zeng Q."/>
            <person name="Gargeya S."/>
            <person name="Fitzgerald M."/>
            <person name="Haas B."/>
            <person name="Abouelleil A."/>
            <person name="Alvarado L."/>
            <person name="Arachchi H.M."/>
            <person name="Berlin A."/>
            <person name="Brown A."/>
            <person name="Chapman S.B."/>
            <person name="Chen Z."/>
            <person name="Dunbar C."/>
            <person name="Freedman E."/>
            <person name="Gearin G."/>
            <person name="Gellesch M."/>
            <person name="Goldberg J."/>
            <person name="Griggs A."/>
            <person name="Gujja S."/>
            <person name="Heiman D."/>
            <person name="Howarth C."/>
            <person name="Larson L."/>
            <person name="Lui A."/>
            <person name="MacDonald P.J.P."/>
            <person name="Montmayeur A."/>
            <person name="Murphy C."/>
            <person name="Neiman D."/>
            <person name="Pearson M."/>
            <person name="Priest M."/>
            <person name="Roberts A."/>
            <person name="Saif S."/>
            <person name="Shea T."/>
            <person name="Shenoy N."/>
            <person name="Sisk P."/>
            <person name="Stolte C."/>
            <person name="Sykes S."/>
            <person name="Wortman J."/>
            <person name="Nusbaum C."/>
            <person name="Birren B."/>
        </authorList>
    </citation>
    <scope>NUCLEOTIDE SEQUENCE [LARGE SCALE GENOMIC DNA]</scope>
    <source>
        <strain evidence="8 9">F0398</strain>
    </source>
</reference>
<evidence type="ECO:0000256" key="6">
    <source>
        <dbReference type="HAMAP-Rule" id="MF_00073"/>
    </source>
</evidence>
<dbReference type="SUPFAM" id="SSF48013">
    <property type="entry name" value="NusB-like"/>
    <property type="match status" value="1"/>
</dbReference>
<dbReference type="HAMAP" id="MF_00073">
    <property type="entry name" value="NusB"/>
    <property type="match status" value="1"/>
</dbReference>
<evidence type="ECO:0000256" key="4">
    <source>
        <dbReference type="ARBA" id="ARBA00023015"/>
    </source>
</evidence>
<dbReference type="NCBIfam" id="TIGR01951">
    <property type="entry name" value="nusB"/>
    <property type="match status" value="1"/>
</dbReference>
<proteinExistence type="inferred from homology"/>
<evidence type="ECO:0000256" key="5">
    <source>
        <dbReference type="ARBA" id="ARBA00023163"/>
    </source>
</evidence>
<dbReference type="InterPro" id="IPR006027">
    <property type="entry name" value="NusB_RsmB_TIM44"/>
</dbReference>
<dbReference type="PANTHER" id="PTHR11078:SF3">
    <property type="entry name" value="ANTITERMINATION NUSB DOMAIN-CONTAINING PROTEIN"/>
    <property type="match status" value="1"/>
</dbReference>
<evidence type="ECO:0000313" key="8">
    <source>
        <dbReference type="EMBL" id="EHG24953.1"/>
    </source>
</evidence>
<dbReference type="PANTHER" id="PTHR11078">
    <property type="entry name" value="N UTILIZATION SUBSTANCE PROTEIN B-RELATED"/>
    <property type="match status" value="1"/>
</dbReference>
<dbReference type="Gene3D" id="1.10.940.10">
    <property type="entry name" value="NusB-like"/>
    <property type="match status" value="1"/>
</dbReference>
<keyword evidence="3 6" id="KW-0694">RNA-binding</keyword>
<dbReference type="Proteomes" id="UP000003175">
    <property type="component" value="Unassembled WGS sequence"/>
</dbReference>
<dbReference type="EMBL" id="ADGH01000008">
    <property type="protein sequence ID" value="EHG24953.1"/>
    <property type="molecule type" value="Genomic_DNA"/>
</dbReference>
<evidence type="ECO:0000256" key="1">
    <source>
        <dbReference type="ARBA" id="ARBA00005952"/>
    </source>
</evidence>
<name>A0ABP2MS96_9FIRM</name>
<keyword evidence="2 6" id="KW-0889">Transcription antitermination</keyword>
<evidence type="ECO:0000259" key="7">
    <source>
        <dbReference type="Pfam" id="PF01029"/>
    </source>
</evidence>
<protein>
    <recommendedName>
        <fullName evidence="6">Transcription antitermination protein NusB</fullName>
    </recommendedName>
    <alternativeName>
        <fullName evidence="6">Antitermination factor NusB</fullName>
    </alternativeName>
</protein>
<dbReference type="GeneID" id="32476241"/>
<sequence length="138" mass="15786">MSRRSAREAALLTLFQLEFDADKACEERVSDLAIDEVDGITEEDLPYAHNLVHGTRSFLSEIDAEIERMAKEWKLRRMAAVDRNLIRMAYYEMRYQEERIDPPVAINEAVELAKKYGSDDAGRYVNGILAAMQKAVQS</sequence>
<keyword evidence="4 6" id="KW-0805">Transcription regulation</keyword>